<dbReference type="SUPFAM" id="SSF46689">
    <property type="entry name" value="Homeodomain-like"/>
    <property type="match status" value="1"/>
</dbReference>
<proteinExistence type="predicted"/>
<dbReference type="GO" id="GO:0003677">
    <property type="term" value="F:DNA binding"/>
    <property type="evidence" value="ECO:0007669"/>
    <property type="project" value="UniProtKB-KW"/>
</dbReference>
<dbReference type="NCBIfam" id="TIGR01557">
    <property type="entry name" value="myb_SHAQKYF"/>
    <property type="match status" value="1"/>
</dbReference>
<comment type="subcellular location">
    <subcellularLocation>
        <location evidence="1">Nucleus</location>
    </subcellularLocation>
</comment>
<dbReference type="EMBL" id="LR746267">
    <property type="protein sequence ID" value="CAA7395041.1"/>
    <property type="molecule type" value="Genomic_DNA"/>
</dbReference>
<dbReference type="GO" id="GO:0003700">
    <property type="term" value="F:DNA-binding transcription factor activity"/>
    <property type="evidence" value="ECO:0007669"/>
    <property type="project" value="InterPro"/>
</dbReference>
<keyword evidence="2" id="KW-0805">Transcription regulation</keyword>
<sequence length="248" mass="27175">MVSNRRLAPASAAKPRLKWTRQLHQQFVGAVSHLGGAAKATPKSVMRLMGVPGLSLCHLKSHLQKYRIAVNSNPEPCCEVERVGCRAETHEAIPDGDRSQTQNHETLPEMQTDVPNKFQEQIEVQRHLQLRMEAQEKYIRSVLKKAQEKLSVYSRSSTEMAAAVDREIAGGSFSYGGLAPSPAADCSSSSCLTTLERPEEAGEWPSTNEPSTMRKTDGGGGIYSGHSCHCLNGAQEEESSSEEIDLNR</sequence>
<dbReference type="InterPro" id="IPR009057">
    <property type="entry name" value="Homeodomain-like_sf"/>
</dbReference>
<reference evidence="8" key="1">
    <citation type="submission" date="2020-02" db="EMBL/GenBank/DDBJ databases">
        <authorList>
            <person name="Scholz U."/>
            <person name="Mascher M."/>
            <person name="Fiebig A."/>
        </authorList>
    </citation>
    <scope>NUCLEOTIDE SEQUENCE</scope>
</reference>
<dbReference type="OrthoDB" id="551907at2759"/>
<dbReference type="PANTHER" id="PTHR31499:SF11">
    <property type="entry name" value="MYB FAMILY TRANSCRIPTION FACTOR PHL8"/>
    <property type="match status" value="1"/>
</dbReference>
<protein>
    <recommendedName>
        <fullName evidence="7">MYB-CC type transcription factor LHEQLE-containing domain-containing protein</fullName>
    </recommendedName>
</protein>
<dbReference type="InterPro" id="IPR006447">
    <property type="entry name" value="Myb_dom_plants"/>
</dbReference>
<feature type="region of interest" description="Disordered" evidence="6">
    <location>
        <begin position="181"/>
        <end position="220"/>
    </location>
</feature>
<keyword evidence="4" id="KW-0804">Transcription</keyword>
<dbReference type="InterPro" id="IPR025756">
    <property type="entry name" value="Myb_CC_LHEQLE"/>
</dbReference>
<evidence type="ECO:0000313" key="8">
    <source>
        <dbReference type="EMBL" id="CAA7395041.1"/>
    </source>
</evidence>
<feature type="compositionally biased region" description="Low complexity" evidence="6">
    <location>
        <begin position="181"/>
        <end position="191"/>
    </location>
</feature>
<dbReference type="Pfam" id="PF14379">
    <property type="entry name" value="Myb_CC_LHEQLE"/>
    <property type="match status" value="1"/>
</dbReference>
<feature type="domain" description="MYB-CC type transcription factor LHEQLE-containing" evidence="7">
    <location>
        <begin position="109"/>
        <end position="148"/>
    </location>
</feature>
<dbReference type="Gene3D" id="1.10.10.60">
    <property type="entry name" value="Homeodomain-like"/>
    <property type="match status" value="1"/>
</dbReference>
<dbReference type="Proteomes" id="UP000663760">
    <property type="component" value="Chromosome 4"/>
</dbReference>
<dbReference type="FunFam" id="1.10.10.60:FF:000007">
    <property type="entry name" value="Two-component response regulator"/>
    <property type="match status" value="1"/>
</dbReference>
<name>A0A7I8KBH6_SPIIN</name>
<evidence type="ECO:0000256" key="3">
    <source>
        <dbReference type="ARBA" id="ARBA00023125"/>
    </source>
</evidence>
<evidence type="ECO:0000256" key="1">
    <source>
        <dbReference type="ARBA" id="ARBA00004123"/>
    </source>
</evidence>
<dbReference type="PANTHER" id="PTHR31499">
    <property type="entry name" value="MYB FAMILY TRANSCRIPTION FACTOR PHL11"/>
    <property type="match status" value="1"/>
</dbReference>
<gene>
    <name evidence="8" type="ORF">SI8410_04005702</name>
</gene>
<dbReference type="InterPro" id="IPR046955">
    <property type="entry name" value="PHR1-like"/>
</dbReference>
<evidence type="ECO:0000256" key="5">
    <source>
        <dbReference type="ARBA" id="ARBA00023242"/>
    </source>
</evidence>
<dbReference type="AlphaFoldDB" id="A0A7I8KBH6"/>
<organism evidence="8 9">
    <name type="scientific">Spirodela intermedia</name>
    <name type="common">Intermediate duckweed</name>
    <dbReference type="NCBI Taxonomy" id="51605"/>
    <lineage>
        <taxon>Eukaryota</taxon>
        <taxon>Viridiplantae</taxon>
        <taxon>Streptophyta</taxon>
        <taxon>Embryophyta</taxon>
        <taxon>Tracheophyta</taxon>
        <taxon>Spermatophyta</taxon>
        <taxon>Magnoliopsida</taxon>
        <taxon>Liliopsida</taxon>
        <taxon>Araceae</taxon>
        <taxon>Lemnoideae</taxon>
        <taxon>Spirodela</taxon>
    </lineage>
</organism>
<evidence type="ECO:0000256" key="4">
    <source>
        <dbReference type="ARBA" id="ARBA00023163"/>
    </source>
</evidence>
<dbReference type="GO" id="GO:0005634">
    <property type="term" value="C:nucleus"/>
    <property type="evidence" value="ECO:0007669"/>
    <property type="project" value="UniProtKB-SubCell"/>
</dbReference>
<evidence type="ECO:0000256" key="2">
    <source>
        <dbReference type="ARBA" id="ARBA00023015"/>
    </source>
</evidence>
<keyword evidence="9" id="KW-1185">Reference proteome</keyword>
<evidence type="ECO:0000256" key="6">
    <source>
        <dbReference type="SAM" id="MobiDB-lite"/>
    </source>
</evidence>
<evidence type="ECO:0000313" key="9">
    <source>
        <dbReference type="Proteomes" id="UP000663760"/>
    </source>
</evidence>
<evidence type="ECO:0000259" key="7">
    <source>
        <dbReference type="Pfam" id="PF14379"/>
    </source>
</evidence>
<accession>A0A7I8KBH6</accession>
<keyword evidence="5" id="KW-0539">Nucleus</keyword>
<keyword evidence="3" id="KW-0238">DNA-binding</keyword>